<dbReference type="Proteomes" id="UP000054477">
    <property type="component" value="Unassembled WGS sequence"/>
</dbReference>
<organism evidence="1 2">
    <name type="scientific">Laccaria amethystina LaAM-08-1</name>
    <dbReference type="NCBI Taxonomy" id="1095629"/>
    <lineage>
        <taxon>Eukaryota</taxon>
        <taxon>Fungi</taxon>
        <taxon>Dikarya</taxon>
        <taxon>Basidiomycota</taxon>
        <taxon>Agaricomycotina</taxon>
        <taxon>Agaricomycetes</taxon>
        <taxon>Agaricomycetidae</taxon>
        <taxon>Agaricales</taxon>
        <taxon>Agaricineae</taxon>
        <taxon>Hydnangiaceae</taxon>
        <taxon>Laccaria</taxon>
    </lineage>
</organism>
<proteinExistence type="predicted"/>
<reference evidence="2" key="2">
    <citation type="submission" date="2015-01" db="EMBL/GenBank/DDBJ databases">
        <title>Evolutionary Origins and Diversification of the Mycorrhizal Mutualists.</title>
        <authorList>
            <consortium name="DOE Joint Genome Institute"/>
            <consortium name="Mycorrhizal Genomics Consortium"/>
            <person name="Kohler A."/>
            <person name="Kuo A."/>
            <person name="Nagy L.G."/>
            <person name="Floudas D."/>
            <person name="Copeland A."/>
            <person name="Barry K.W."/>
            <person name="Cichocki N."/>
            <person name="Veneault-Fourrey C."/>
            <person name="LaButti K."/>
            <person name="Lindquist E.A."/>
            <person name="Lipzen A."/>
            <person name="Lundell T."/>
            <person name="Morin E."/>
            <person name="Murat C."/>
            <person name="Riley R."/>
            <person name="Ohm R."/>
            <person name="Sun H."/>
            <person name="Tunlid A."/>
            <person name="Henrissat B."/>
            <person name="Grigoriev I.V."/>
            <person name="Hibbett D.S."/>
            <person name="Martin F."/>
        </authorList>
    </citation>
    <scope>NUCLEOTIDE SEQUENCE [LARGE SCALE GENOMIC DNA]</scope>
    <source>
        <strain evidence="2">LaAM-08-1</strain>
    </source>
</reference>
<dbReference type="AlphaFoldDB" id="A0A0C9WJS1"/>
<accession>A0A0C9WJS1</accession>
<keyword evidence="2" id="KW-1185">Reference proteome</keyword>
<protein>
    <submittedName>
        <fullName evidence="1">Uncharacterized protein</fullName>
    </submittedName>
</protein>
<dbReference type="HOGENOM" id="CLU_1896552_0_0_1"/>
<dbReference type="EMBL" id="KN838765">
    <property type="protein sequence ID" value="KIJ95184.1"/>
    <property type="molecule type" value="Genomic_DNA"/>
</dbReference>
<reference evidence="1 2" key="1">
    <citation type="submission" date="2014-04" db="EMBL/GenBank/DDBJ databases">
        <authorList>
            <consortium name="DOE Joint Genome Institute"/>
            <person name="Kuo A."/>
            <person name="Kohler A."/>
            <person name="Nagy L.G."/>
            <person name="Floudas D."/>
            <person name="Copeland A."/>
            <person name="Barry K.W."/>
            <person name="Cichocki N."/>
            <person name="Veneault-Fourrey C."/>
            <person name="LaButti K."/>
            <person name="Lindquist E.A."/>
            <person name="Lipzen A."/>
            <person name="Lundell T."/>
            <person name="Morin E."/>
            <person name="Murat C."/>
            <person name="Sun H."/>
            <person name="Tunlid A."/>
            <person name="Henrissat B."/>
            <person name="Grigoriev I.V."/>
            <person name="Hibbett D.S."/>
            <person name="Martin F."/>
            <person name="Nordberg H.P."/>
            <person name="Cantor M.N."/>
            <person name="Hua S.X."/>
        </authorList>
    </citation>
    <scope>NUCLEOTIDE SEQUENCE [LARGE SCALE GENOMIC DNA]</scope>
    <source>
        <strain evidence="1 2">LaAM-08-1</strain>
    </source>
</reference>
<evidence type="ECO:0000313" key="1">
    <source>
        <dbReference type="EMBL" id="KIJ95184.1"/>
    </source>
</evidence>
<gene>
    <name evidence="1" type="ORF">K443DRAFT_337367</name>
</gene>
<sequence>MFKSCTQQPSATPSLEDEESAGSWKKLVCAACVLTSIGRQRSTPEWALSIVREELLQASASFKGCLEPQYSVVVRESTSKSKAQRGQEEPFIYLLACMLTWSRRLVPQKEPGVIRKLLRESSAQFVLVYLVGIG</sequence>
<evidence type="ECO:0000313" key="2">
    <source>
        <dbReference type="Proteomes" id="UP000054477"/>
    </source>
</evidence>
<name>A0A0C9WJS1_9AGAR</name>